<dbReference type="Proteomes" id="UP000006327">
    <property type="component" value="Unassembled WGS sequence"/>
</dbReference>
<dbReference type="EMBL" id="BAEO01000054">
    <property type="protein sequence ID" value="GAC20479.1"/>
    <property type="molecule type" value="Genomic_DNA"/>
</dbReference>
<comment type="caution">
    <text evidence="1">The sequence shown here is derived from an EMBL/GenBank/DDBJ whole genome shotgun (WGS) entry which is preliminary data.</text>
</comment>
<name>K6XIK0_9ALTE</name>
<dbReference type="AlphaFoldDB" id="K6XIK0"/>
<accession>K6XIK0</accession>
<proteinExistence type="predicted"/>
<evidence type="ECO:0000313" key="2">
    <source>
        <dbReference type="Proteomes" id="UP000006327"/>
    </source>
</evidence>
<keyword evidence="2" id="KW-1185">Reference proteome</keyword>
<dbReference type="STRING" id="493475.GARC_3525"/>
<organism evidence="1 2">
    <name type="scientific">Paraglaciecola arctica BSs20135</name>
    <dbReference type="NCBI Taxonomy" id="493475"/>
    <lineage>
        <taxon>Bacteria</taxon>
        <taxon>Pseudomonadati</taxon>
        <taxon>Pseudomonadota</taxon>
        <taxon>Gammaproteobacteria</taxon>
        <taxon>Alteromonadales</taxon>
        <taxon>Alteromonadaceae</taxon>
        <taxon>Paraglaciecola</taxon>
    </lineage>
</organism>
<protein>
    <submittedName>
        <fullName evidence="1">Uncharacterized protein</fullName>
    </submittedName>
</protein>
<reference evidence="1 2" key="1">
    <citation type="journal article" date="2017" name="Antonie Van Leeuwenhoek">
        <title>Rhizobium rhizosphaerae sp. nov., a novel species isolated from rice rhizosphere.</title>
        <authorList>
            <person name="Zhao J.J."/>
            <person name="Zhang J."/>
            <person name="Zhang R.J."/>
            <person name="Zhang C.W."/>
            <person name="Yin H.Q."/>
            <person name="Zhang X.X."/>
        </authorList>
    </citation>
    <scope>NUCLEOTIDE SEQUENCE [LARGE SCALE GENOMIC DNA]</scope>
    <source>
        <strain evidence="1 2">BSs20135</strain>
    </source>
</reference>
<sequence length="44" mass="5284">MPLLKSSGFFFVCNSIMEQKNHNIHCVMYYLFVINFGWQKQRLA</sequence>
<evidence type="ECO:0000313" key="1">
    <source>
        <dbReference type="EMBL" id="GAC20479.1"/>
    </source>
</evidence>
<gene>
    <name evidence="1" type="ORF">GARC_3525</name>
</gene>